<dbReference type="GO" id="GO:0004674">
    <property type="term" value="F:protein serine/threonine kinase activity"/>
    <property type="evidence" value="ECO:0007669"/>
    <property type="project" value="UniProtKB-KW"/>
</dbReference>
<dbReference type="InterPro" id="IPR000719">
    <property type="entry name" value="Prot_kinase_dom"/>
</dbReference>
<evidence type="ECO:0000256" key="3">
    <source>
        <dbReference type="PROSITE-ProRule" id="PRU10141"/>
    </source>
</evidence>
<name>A0A2V1D2E9_9PLEO</name>
<dbReference type="GO" id="GO:0005634">
    <property type="term" value="C:nucleus"/>
    <property type="evidence" value="ECO:0007669"/>
    <property type="project" value="TreeGrafter"/>
</dbReference>
<dbReference type="Gene3D" id="1.10.510.10">
    <property type="entry name" value="Transferase(Phosphotransferase) domain 1"/>
    <property type="match status" value="1"/>
</dbReference>
<dbReference type="STRING" id="97972.A0A2V1D2E9"/>
<dbReference type="GO" id="GO:0044773">
    <property type="term" value="P:mitotic DNA damage checkpoint signaling"/>
    <property type="evidence" value="ECO:0007669"/>
    <property type="project" value="TreeGrafter"/>
</dbReference>
<dbReference type="InterPro" id="IPR008271">
    <property type="entry name" value="Ser/Thr_kinase_AS"/>
</dbReference>
<dbReference type="PANTHER" id="PTHR44167">
    <property type="entry name" value="OVARIAN-SPECIFIC SERINE/THREONINE-PROTEIN KINASE LOK-RELATED"/>
    <property type="match status" value="1"/>
</dbReference>
<evidence type="ECO:0000256" key="1">
    <source>
        <dbReference type="ARBA" id="ARBA00022741"/>
    </source>
</evidence>
<dbReference type="SMART" id="SM00220">
    <property type="entry name" value="S_TKc"/>
    <property type="match status" value="1"/>
</dbReference>
<comment type="similarity">
    <text evidence="4">Belongs to the protein kinase superfamily.</text>
</comment>
<dbReference type="AlphaFoldDB" id="A0A2V1D2E9"/>
<dbReference type="InterPro" id="IPR017441">
    <property type="entry name" value="Protein_kinase_ATP_BS"/>
</dbReference>
<feature type="signal peptide" evidence="5">
    <location>
        <begin position="1"/>
        <end position="19"/>
    </location>
</feature>
<dbReference type="PANTHER" id="PTHR44167:SF24">
    <property type="entry name" value="SERINE_THREONINE-PROTEIN KINASE CHK2"/>
    <property type="match status" value="1"/>
</dbReference>
<proteinExistence type="inferred from homology"/>
<dbReference type="PROSITE" id="PS00108">
    <property type="entry name" value="PROTEIN_KINASE_ST"/>
    <property type="match status" value="1"/>
</dbReference>
<feature type="chain" id="PRO_5015835842" evidence="5">
    <location>
        <begin position="20"/>
        <end position="420"/>
    </location>
</feature>
<dbReference type="PROSITE" id="PS50011">
    <property type="entry name" value="PROTEIN_KINASE_DOM"/>
    <property type="match status" value="1"/>
</dbReference>
<reference evidence="7 8" key="1">
    <citation type="journal article" date="2018" name="Sci. Rep.">
        <title>Comparative genomics provides insights into the lifestyle and reveals functional heterogeneity of dark septate endophytic fungi.</title>
        <authorList>
            <person name="Knapp D.G."/>
            <person name="Nemeth J.B."/>
            <person name="Barry K."/>
            <person name="Hainaut M."/>
            <person name="Henrissat B."/>
            <person name="Johnson J."/>
            <person name="Kuo A."/>
            <person name="Lim J.H.P."/>
            <person name="Lipzen A."/>
            <person name="Nolan M."/>
            <person name="Ohm R.A."/>
            <person name="Tamas L."/>
            <person name="Grigoriev I.V."/>
            <person name="Spatafora J.W."/>
            <person name="Nagy L.G."/>
            <person name="Kovacs G.M."/>
        </authorList>
    </citation>
    <scope>NUCLEOTIDE SEQUENCE [LARGE SCALE GENOMIC DNA]</scope>
    <source>
        <strain evidence="7 8">DSE2036</strain>
    </source>
</reference>
<evidence type="ECO:0000256" key="4">
    <source>
        <dbReference type="RuleBase" id="RU000304"/>
    </source>
</evidence>
<evidence type="ECO:0000313" key="8">
    <source>
        <dbReference type="Proteomes" id="UP000244855"/>
    </source>
</evidence>
<feature type="domain" description="Protein kinase" evidence="6">
    <location>
        <begin position="123"/>
        <end position="376"/>
    </location>
</feature>
<dbReference type="OrthoDB" id="1668230at2759"/>
<keyword evidence="7" id="KW-0418">Kinase</keyword>
<keyword evidence="4" id="KW-0723">Serine/threonine-protein kinase</keyword>
<dbReference type="GO" id="GO:0005524">
    <property type="term" value="F:ATP binding"/>
    <property type="evidence" value="ECO:0007669"/>
    <property type="project" value="UniProtKB-UniRule"/>
</dbReference>
<keyword evidence="2 3" id="KW-0067">ATP-binding</keyword>
<dbReference type="PROSITE" id="PS00107">
    <property type="entry name" value="PROTEIN_KINASE_ATP"/>
    <property type="match status" value="1"/>
</dbReference>
<evidence type="ECO:0000256" key="2">
    <source>
        <dbReference type="ARBA" id="ARBA00022840"/>
    </source>
</evidence>
<evidence type="ECO:0000256" key="5">
    <source>
        <dbReference type="SAM" id="SignalP"/>
    </source>
</evidence>
<dbReference type="Proteomes" id="UP000244855">
    <property type="component" value="Unassembled WGS sequence"/>
</dbReference>
<protein>
    <submittedName>
        <fullName evidence="7">Kinase-like protein</fullName>
    </submittedName>
</protein>
<dbReference type="SUPFAM" id="SSF56112">
    <property type="entry name" value="Protein kinase-like (PK-like)"/>
    <property type="match status" value="1"/>
</dbReference>
<keyword evidence="8" id="KW-1185">Reference proteome</keyword>
<gene>
    <name evidence="7" type="ORF">DM02DRAFT_733807</name>
</gene>
<evidence type="ECO:0000259" key="6">
    <source>
        <dbReference type="PROSITE" id="PS50011"/>
    </source>
</evidence>
<feature type="binding site" evidence="3">
    <location>
        <position position="151"/>
    </location>
    <ligand>
        <name>ATP</name>
        <dbReference type="ChEBI" id="CHEBI:30616"/>
    </ligand>
</feature>
<sequence>MSFVPILFSALASSIFVHAVAVPAPQPPIKDAFQSITRTPAILPRGFQVGDLLFFENNAILRRDNDSSAHELVANYSSGVVDNPVKRVIKRADLVFPADVDLSQDADELEDYGIAKCGEKFIFVESSNIGQGGFASVSRGIDKDGKIYALKMLKDRSARDEEFRIMQLVGSHPTIVEVYEKCRFGVYYTILMELVNGEDVDKKVAVKLYQNEAVAKLAFAGILDAVDYVHSKGVAHLDIKGANVMIGAQDGVKLIDFGMATQNSQMDKIDVAGGIRSPEAESGNKANTKLNDVWEIGTLFVNMLIGSKPWSDANAANAKKIWDDRTKAQRVKSCMFEFQKYKFSEDFCGILADIFAQEGDRKALSVIKPMILNPSLKIFDDCDDSKNKKQTGAKREVKNGEMVVTSVEDLGDEWVVRAML</sequence>
<accession>A0A2V1D2E9</accession>
<keyword evidence="1 3" id="KW-0547">Nucleotide-binding</keyword>
<keyword evidence="7" id="KW-0808">Transferase</keyword>
<dbReference type="Pfam" id="PF00069">
    <property type="entry name" value="Pkinase"/>
    <property type="match status" value="1"/>
</dbReference>
<dbReference type="InterPro" id="IPR011009">
    <property type="entry name" value="Kinase-like_dom_sf"/>
</dbReference>
<keyword evidence="5" id="KW-0732">Signal</keyword>
<organism evidence="7 8">
    <name type="scientific">Periconia macrospinosa</name>
    <dbReference type="NCBI Taxonomy" id="97972"/>
    <lineage>
        <taxon>Eukaryota</taxon>
        <taxon>Fungi</taxon>
        <taxon>Dikarya</taxon>
        <taxon>Ascomycota</taxon>
        <taxon>Pezizomycotina</taxon>
        <taxon>Dothideomycetes</taxon>
        <taxon>Pleosporomycetidae</taxon>
        <taxon>Pleosporales</taxon>
        <taxon>Massarineae</taxon>
        <taxon>Periconiaceae</taxon>
        <taxon>Periconia</taxon>
    </lineage>
</organism>
<dbReference type="EMBL" id="KZ805704">
    <property type="protein sequence ID" value="PVH92230.1"/>
    <property type="molecule type" value="Genomic_DNA"/>
</dbReference>
<evidence type="ECO:0000313" key="7">
    <source>
        <dbReference type="EMBL" id="PVH92230.1"/>
    </source>
</evidence>